<sequence>MAGAGGADAMAAGRAMRPGGRGNAGRFCRAAPRGIFFERHANTIAGGGKYGVIIFFAPEIITILDK</sequence>
<reference evidence="2" key="1">
    <citation type="submission" date="2016-04" db="EMBL/GenBank/DDBJ databases">
        <authorList>
            <person name="Evans L.H."/>
            <person name="Alamgir A."/>
            <person name="Owens N."/>
            <person name="Weber N.D."/>
            <person name="Virtaneva K."/>
            <person name="Barbian K."/>
            <person name="Babar A."/>
            <person name="Rosenke K."/>
        </authorList>
    </citation>
    <scope>NUCLEOTIDE SEQUENCE</scope>
    <source>
        <strain evidence="2">86</strain>
    </source>
</reference>
<proteinExistence type="predicted"/>
<gene>
    <name evidence="2" type="ORF">KL86DPRO_30015</name>
</gene>
<dbReference type="AlphaFoldDB" id="A0A212K651"/>
<dbReference type="EMBL" id="FLUQ01000003">
    <property type="protein sequence ID" value="SBW07199.1"/>
    <property type="molecule type" value="Genomic_DNA"/>
</dbReference>
<evidence type="ECO:0000313" key="2">
    <source>
        <dbReference type="EMBL" id="SBW07199.1"/>
    </source>
</evidence>
<feature type="region of interest" description="Disordered" evidence="1">
    <location>
        <begin position="1"/>
        <end position="22"/>
    </location>
</feature>
<feature type="compositionally biased region" description="Low complexity" evidence="1">
    <location>
        <begin position="7"/>
        <end position="18"/>
    </location>
</feature>
<protein>
    <submittedName>
        <fullName evidence="2">Uncharacterized protein</fullName>
    </submittedName>
</protein>
<accession>A0A212K651</accession>
<organism evidence="2">
    <name type="scientific">uncultured delta proteobacterium</name>
    <dbReference type="NCBI Taxonomy" id="34034"/>
    <lineage>
        <taxon>Bacteria</taxon>
        <taxon>Deltaproteobacteria</taxon>
        <taxon>environmental samples</taxon>
    </lineage>
</organism>
<evidence type="ECO:0000256" key="1">
    <source>
        <dbReference type="SAM" id="MobiDB-lite"/>
    </source>
</evidence>
<name>A0A212K651_9DELT</name>